<keyword evidence="7" id="KW-1185">Reference proteome</keyword>
<dbReference type="InterPro" id="IPR023010">
    <property type="entry name" value="GcvPA"/>
</dbReference>
<evidence type="ECO:0000259" key="5">
    <source>
        <dbReference type="Pfam" id="PF02347"/>
    </source>
</evidence>
<dbReference type="EC" id="1.4.4.2" evidence="4"/>
<evidence type="ECO:0000256" key="1">
    <source>
        <dbReference type="ARBA" id="ARBA00003788"/>
    </source>
</evidence>
<dbReference type="Pfam" id="PF02347">
    <property type="entry name" value="GDC-P"/>
    <property type="match status" value="1"/>
</dbReference>
<dbReference type="Gene3D" id="3.90.1150.10">
    <property type="entry name" value="Aspartate Aminotransferase, domain 1"/>
    <property type="match status" value="1"/>
</dbReference>
<evidence type="ECO:0000313" key="6">
    <source>
        <dbReference type="EMBL" id="TLP39199.1"/>
    </source>
</evidence>
<dbReference type="CDD" id="cd00613">
    <property type="entry name" value="GDC-P"/>
    <property type="match status" value="1"/>
</dbReference>
<comment type="caution">
    <text evidence="6">The sequence shown here is derived from an EMBL/GenBank/DDBJ whole genome shotgun (WGS) entry which is preliminary data.</text>
</comment>
<name>A0A5R8Y291_9BACT</name>
<comment type="catalytic activity">
    <reaction evidence="3 4">
        <text>N(6)-[(R)-lipoyl]-L-lysyl-[glycine-cleavage complex H protein] + glycine + H(+) = N(6)-[(R)-S(8)-aminomethyldihydrolipoyl]-L-lysyl-[glycine-cleavage complex H protein] + CO2</text>
        <dbReference type="Rhea" id="RHEA:24304"/>
        <dbReference type="Rhea" id="RHEA-COMP:10494"/>
        <dbReference type="Rhea" id="RHEA-COMP:10495"/>
        <dbReference type="ChEBI" id="CHEBI:15378"/>
        <dbReference type="ChEBI" id="CHEBI:16526"/>
        <dbReference type="ChEBI" id="CHEBI:57305"/>
        <dbReference type="ChEBI" id="CHEBI:83099"/>
        <dbReference type="ChEBI" id="CHEBI:83143"/>
        <dbReference type="EC" id="1.4.4.2"/>
    </reaction>
</comment>
<dbReference type="GO" id="GO:0009116">
    <property type="term" value="P:nucleoside metabolic process"/>
    <property type="evidence" value="ECO:0007669"/>
    <property type="project" value="InterPro"/>
</dbReference>
<dbReference type="GO" id="GO:0004375">
    <property type="term" value="F:glycine dehydrogenase (decarboxylating) activity"/>
    <property type="evidence" value="ECO:0007669"/>
    <property type="project" value="UniProtKB-EC"/>
</dbReference>
<dbReference type="InterPro" id="IPR015424">
    <property type="entry name" value="PyrdxlP-dep_Trfase"/>
</dbReference>
<protein>
    <recommendedName>
        <fullName evidence="4">Probable glycine dehydrogenase (decarboxylating) subunit 1</fullName>
        <ecNumber evidence="4">1.4.4.2</ecNumber>
    </recommendedName>
    <alternativeName>
        <fullName evidence="4">Glycine cleavage system P-protein subunit 1</fullName>
    </alternativeName>
    <alternativeName>
        <fullName evidence="4">Glycine decarboxylase subunit 1</fullName>
    </alternativeName>
    <alternativeName>
        <fullName evidence="4">Glycine dehydrogenase (aminomethyl-transferring) subunit 1</fullName>
    </alternativeName>
</protein>
<sequence>MPYTPHTQNEIKQMLDVIGLEEESQLFDQVPSNLRVSTLNIEDGVDEFTAFEKFKELSSKNVTDKVMFLGGGYYDHIVPSAVDALSGRSEFYTAYTPYQAEASQGTLQVLYEYQSLVCKLTGMDVSNASMYDGATALAESALMAVRISKRNKILVDGGVNPTYIKVVQTYLKFREIEVEVIDLNGVESNLESVLEKIDGSIAGYLFQSPNFFGSVSDFASIIEKLHENKALAVMSAYPISLGILKEPGSMGVDIVSADGQCLGNYLAFGGPSFGMIATKDAYIRDLPGRIIGRTLDKDGKEMFVLTMQAREQHIRRHRATSNICSNQNLLALRSTIFMSLVGREGLVELATSNHSKAEYLKEKLSSMEGVEILNESPTFNEFVIKTPGTATDVIEQMSANGFYAGINLGNIYEGLENAILVSVTEKRTKKQMDEFVKVLGEVI</sequence>
<dbReference type="InterPro" id="IPR015422">
    <property type="entry name" value="PyrdxlP-dep_Trfase_small"/>
</dbReference>
<evidence type="ECO:0000256" key="4">
    <source>
        <dbReference type="HAMAP-Rule" id="MF_00712"/>
    </source>
</evidence>
<accession>A0A5R8Y291</accession>
<comment type="function">
    <text evidence="1 4">The glycine cleavage system catalyzes the degradation of glycine. The P protein binds the alpha-amino group of glycine through its pyridoxal phosphate cofactor; CO(2) is released and the remaining methylamine moiety is then transferred to the lipoamide cofactor of the H protein.</text>
</comment>
<comment type="similarity">
    <text evidence="4">Belongs to the GcvP family. N-terminal subunit subfamily.</text>
</comment>
<dbReference type="RefSeq" id="WP_138151783.1">
    <property type="nucleotide sequence ID" value="NZ_VANU01000002.1"/>
</dbReference>
<dbReference type="HAMAP" id="MF_00712">
    <property type="entry name" value="GcvPA"/>
    <property type="match status" value="1"/>
</dbReference>
<organism evidence="6 7">
    <name type="scientific">Arcobacter arenosus</name>
    <dbReference type="NCBI Taxonomy" id="2576037"/>
    <lineage>
        <taxon>Bacteria</taxon>
        <taxon>Pseudomonadati</taxon>
        <taxon>Campylobacterota</taxon>
        <taxon>Epsilonproteobacteria</taxon>
        <taxon>Campylobacterales</taxon>
        <taxon>Arcobacteraceae</taxon>
        <taxon>Arcobacter</taxon>
    </lineage>
</organism>
<dbReference type="OrthoDB" id="9801272at2"/>
<dbReference type="AlphaFoldDB" id="A0A5R8Y291"/>
<keyword evidence="2 4" id="KW-0560">Oxidoreductase</keyword>
<dbReference type="EMBL" id="VANU01000002">
    <property type="protein sequence ID" value="TLP39199.1"/>
    <property type="molecule type" value="Genomic_DNA"/>
</dbReference>
<gene>
    <name evidence="4" type="primary">gcvPA</name>
    <name evidence="6" type="ORF">FDK22_04830</name>
</gene>
<dbReference type="InterPro" id="IPR015421">
    <property type="entry name" value="PyrdxlP-dep_Trfase_major"/>
</dbReference>
<dbReference type="InterPro" id="IPR049315">
    <property type="entry name" value="GDC-P_N"/>
</dbReference>
<dbReference type="GO" id="GO:0019464">
    <property type="term" value="P:glycine decarboxylation via glycine cleavage system"/>
    <property type="evidence" value="ECO:0007669"/>
    <property type="project" value="UniProtKB-UniRule"/>
</dbReference>
<proteinExistence type="inferred from homology"/>
<dbReference type="PANTHER" id="PTHR42806:SF1">
    <property type="entry name" value="GLYCINE DEHYDROGENASE (DECARBOXYLATING)"/>
    <property type="match status" value="1"/>
</dbReference>
<evidence type="ECO:0000313" key="7">
    <source>
        <dbReference type="Proteomes" id="UP000308901"/>
    </source>
</evidence>
<dbReference type="PIRSF" id="PIRSF006815">
    <property type="entry name" value="GcvPA"/>
    <property type="match status" value="1"/>
</dbReference>
<dbReference type="InterPro" id="IPR020581">
    <property type="entry name" value="GDC_P"/>
</dbReference>
<evidence type="ECO:0000256" key="3">
    <source>
        <dbReference type="ARBA" id="ARBA00049026"/>
    </source>
</evidence>
<reference evidence="6 7" key="1">
    <citation type="submission" date="2019-05" db="EMBL/GenBank/DDBJ databases">
        <title>Arcobacter sp. nov., isolated from sea sediment.</title>
        <authorList>
            <person name="Kim W."/>
        </authorList>
    </citation>
    <scope>NUCLEOTIDE SEQUENCE [LARGE SCALE GENOMIC DNA]</scope>
    <source>
        <strain evidence="6 7">CAU 1517</strain>
    </source>
</reference>
<evidence type="ECO:0000256" key="2">
    <source>
        <dbReference type="ARBA" id="ARBA00023002"/>
    </source>
</evidence>
<comment type="subunit">
    <text evidence="4">The glycine cleavage system is composed of four proteins: P, T, L and H. In this organism, the P 'protein' is a heterodimer of two subunits.</text>
</comment>
<dbReference type="NCBIfam" id="NF001696">
    <property type="entry name" value="PRK00451.1"/>
    <property type="match status" value="1"/>
</dbReference>
<dbReference type="PANTHER" id="PTHR42806">
    <property type="entry name" value="GLYCINE CLEAVAGE SYSTEM P-PROTEIN"/>
    <property type="match status" value="1"/>
</dbReference>
<dbReference type="Gene3D" id="3.40.640.10">
    <property type="entry name" value="Type I PLP-dependent aspartate aminotransferase-like (Major domain)"/>
    <property type="match status" value="1"/>
</dbReference>
<feature type="domain" description="Glycine cleavage system P-protein N-terminal" evidence="5">
    <location>
        <begin position="3"/>
        <end position="439"/>
    </location>
</feature>
<dbReference type="Proteomes" id="UP000308901">
    <property type="component" value="Unassembled WGS sequence"/>
</dbReference>
<dbReference type="SUPFAM" id="SSF53383">
    <property type="entry name" value="PLP-dependent transferases"/>
    <property type="match status" value="1"/>
</dbReference>